<keyword evidence="3" id="KW-0010">Activator</keyword>
<dbReference type="GO" id="GO:0003700">
    <property type="term" value="F:DNA-binding transcription factor activity"/>
    <property type="evidence" value="ECO:0007669"/>
    <property type="project" value="InterPro"/>
</dbReference>
<keyword evidence="4" id="KW-0804">Transcription</keyword>
<dbReference type="SUPFAM" id="SSF51215">
    <property type="entry name" value="Regulatory protein AraC"/>
    <property type="match status" value="1"/>
</dbReference>
<protein>
    <submittedName>
        <fullName evidence="6">HTH-type transcriptional repressor of iron proteins A</fullName>
    </submittedName>
</protein>
<evidence type="ECO:0000256" key="2">
    <source>
        <dbReference type="ARBA" id="ARBA00023125"/>
    </source>
</evidence>
<dbReference type="Gene3D" id="2.60.120.10">
    <property type="entry name" value="Jelly Rolls"/>
    <property type="match status" value="1"/>
</dbReference>
<dbReference type="InterPro" id="IPR014710">
    <property type="entry name" value="RmlC-like_jellyroll"/>
</dbReference>
<dbReference type="InterPro" id="IPR037923">
    <property type="entry name" value="HTH-like"/>
</dbReference>
<dbReference type="InterPro" id="IPR018060">
    <property type="entry name" value="HTH_AraC"/>
</dbReference>
<gene>
    <name evidence="6" type="primary">ripA</name>
    <name evidence="6" type="ORF">RL72_01674</name>
</gene>
<accession>A0A0F0KUK0</accession>
<dbReference type="Pfam" id="PF12833">
    <property type="entry name" value="HTH_18"/>
    <property type="match status" value="1"/>
</dbReference>
<dbReference type="SMART" id="SM00342">
    <property type="entry name" value="HTH_ARAC"/>
    <property type="match status" value="1"/>
</dbReference>
<comment type="caution">
    <text evidence="6">The sequence shown here is derived from an EMBL/GenBank/DDBJ whole genome shotgun (WGS) entry which is preliminary data.</text>
</comment>
<evidence type="ECO:0000313" key="6">
    <source>
        <dbReference type="EMBL" id="KJL24592.1"/>
    </source>
</evidence>
<dbReference type="PROSITE" id="PS00041">
    <property type="entry name" value="HTH_ARAC_FAMILY_1"/>
    <property type="match status" value="1"/>
</dbReference>
<dbReference type="InterPro" id="IPR009057">
    <property type="entry name" value="Homeodomain-like_sf"/>
</dbReference>
<dbReference type="Proteomes" id="UP000033448">
    <property type="component" value="Unassembled WGS sequence"/>
</dbReference>
<dbReference type="SUPFAM" id="SSF46689">
    <property type="entry name" value="Homeodomain-like"/>
    <property type="match status" value="1"/>
</dbReference>
<dbReference type="InterPro" id="IPR003313">
    <property type="entry name" value="AraC-bd"/>
</dbReference>
<dbReference type="Gene3D" id="1.10.10.60">
    <property type="entry name" value="Homeodomain-like"/>
    <property type="match status" value="2"/>
</dbReference>
<proteinExistence type="predicted"/>
<sequence length="261" mass="28931">MGEFWRSDLLPHLESRRSCQMATCYRPHTHDRFSVGLIDSGSARLTGIRDEAVTLEAGNVIIIPAGHVHACNPDQGRWQYQMIHADEGWIESLGGNAATQVMRGISVYQDAAVYDRFDDLNTRLFANREISRVEADLAEGLRECARLAPVHRLAPVNDPLLAARLAPVLEHLQGQASGGVLEELAELAGMSRYELIRATRRATGMTPIAWRQDQRIVTARQMLREGRSLADTAAVLGFADQSHFHRVFRAHVAATPGAYRG</sequence>
<dbReference type="InterPro" id="IPR018062">
    <property type="entry name" value="HTH_AraC-typ_CS"/>
</dbReference>
<dbReference type="PATRIC" id="fig|582680.7.peg.1714"/>
<dbReference type="AlphaFoldDB" id="A0A0F0KUK0"/>
<evidence type="ECO:0000313" key="7">
    <source>
        <dbReference type="Proteomes" id="UP000033448"/>
    </source>
</evidence>
<organism evidence="6 7">
    <name type="scientific">Microbacterium azadirachtae</name>
    <dbReference type="NCBI Taxonomy" id="582680"/>
    <lineage>
        <taxon>Bacteria</taxon>
        <taxon>Bacillati</taxon>
        <taxon>Actinomycetota</taxon>
        <taxon>Actinomycetes</taxon>
        <taxon>Micrococcales</taxon>
        <taxon>Microbacteriaceae</taxon>
        <taxon>Microbacterium</taxon>
    </lineage>
</organism>
<dbReference type="InterPro" id="IPR050204">
    <property type="entry name" value="AraC_XylS_family_regulators"/>
</dbReference>
<dbReference type="EMBL" id="JYIT01000073">
    <property type="protein sequence ID" value="KJL24592.1"/>
    <property type="molecule type" value="Genomic_DNA"/>
</dbReference>
<evidence type="ECO:0000259" key="5">
    <source>
        <dbReference type="PROSITE" id="PS01124"/>
    </source>
</evidence>
<dbReference type="PANTHER" id="PTHR46796">
    <property type="entry name" value="HTH-TYPE TRANSCRIPTIONAL ACTIVATOR RHAS-RELATED"/>
    <property type="match status" value="1"/>
</dbReference>
<evidence type="ECO:0000256" key="4">
    <source>
        <dbReference type="ARBA" id="ARBA00023163"/>
    </source>
</evidence>
<keyword evidence="2" id="KW-0238">DNA-binding</keyword>
<keyword evidence="1" id="KW-0805">Transcription regulation</keyword>
<dbReference type="RefSeq" id="WP_045250384.1">
    <property type="nucleotide sequence ID" value="NZ_JYIT01000073.1"/>
</dbReference>
<dbReference type="Pfam" id="PF02311">
    <property type="entry name" value="AraC_binding"/>
    <property type="match status" value="1"/>
</dbReference>
<dbReference type="GO" id="GO:0043565">
    <property type="term" value="F:sequence-specific DNA binding"/>
    <property type="evidence" value="ECO:0007669"/>
    <property type="project" value="InterPro"/>
</dbReference>
<keyword evidence="7" id="KW-1185">Reference proteome</keyword>
<dbReference type="PROSITE" id="PS01124">
    <property type="entry name" value="HTH_ARAC_FAMILY_2"/>
    <property type="match status" value="1"/>
</dbReference>
<evidence type="ECO:0000256" key="1">
    <source>
        <dbReference type="ARBA" id="ARBA00023015"/>
    </source>
</evidence>
<reference evidence="6 7" key="1">
    <citation type="submission" date="2015-02" db="EMBL/GenBank/DDBJ databases">
        <title>Draft genome sequences of ten Microbacterium spp. with emphasis on heavy metal contaminated environments.</title>
        <authorList>
            <person name="Corretto E."/>
        </authorList>
    </citation>
    <scope>NUCLEOTIDE SEQUENCE [LARGE SCALE GENOMIC DNA]</scope>
    <source>
        <strain evidence="6 7">DSM 23848</strain>
    </source>
</reference>
<dbReference type="OrthoDB" id="2559672at2"/>
<name>A0A0F0KUK0_9MICO</name>
<feature type="domain" description="HTH araC/xylS-type" evidence="5">
    <location>
        <begin position="163"/>
        <end position="261"/>
    </location>
</feature>
<dbReference type="PANTHER" id="PTHR46796:SF2">
    <property type="entry name" value="TRANSCRIPTIONAL REGULATORY PROTEIN"/>
    <property type="match status" value="1"/>
</dbReference>
<evidence type="ECO:0000256" key="3">
    <source>
        <dbReference type="ARBA" id="ARBA00023159"/>
    </source>
</evidence>